<dbReference type="CDD" id="cd02966">
    <property type="entry name" value="TlpA_like_family"/>
    <property type="match status" value="1"/>
</dbReference>
<gene>
    <name evidence="3" type="ORF">A4V15_03925</name>
</gene>
<reference evidence="3 4" key="1">
    <citation type="submission" date="2016-04" db="EMBL/GenBank/DDBJ databases">
        <title>Draft Genome Sequences of Staphylococcus capitis Strain H36, S. capitis Strain H65, S. cohnii Strain H62, S. hominis Strain H69, Mycobacterium iranicum Strain H39, Plantibacter sp. Strain H53, Pseudomonas oryzihabitans Strain H72, and Microbacterium sp. Strain H83, isolated from residential settings.</title>
        <authorList>
            <person name="Lymperopoulou D."/>
            <person name="Adams R.I."/>
            <person name="Lindow S."/>
            <person name="Coil D.A."/>
            <person name="Jospin G."/>
            <person name="Eisen J.A."/>
        </authorList>
    </citation>
    <scope>NUCLEOTIDE SEQUENCE [LARGE SCALE GENOMIC DNA]</scope>
    <source>
        <strain evidence="3 4">H72</strain>
    </source>
</reference>
<dbReference type="PROSITE" id="PS51352">
    <property type="entry name" value="THIOREDOXIN_2"/>
    <property type="match status" value="1"/>
</dbReference>
<dbReference type="EMBL" id="LWCR01000023">
    <property type="protein sequence ID" value="OAN28220.1"/>
    <property type="molecule type" value="Genomic_DNA"/>
</dbReference>
<evidence type="ECO:0000256" key="1">
    <source>
        <dbReference type="ARBA" id="ARBA00023284"/>
    </source>
</evidence>
<keyword evidence="1" id="KW-0676">Redox-active center</keyword>
<dbReference type="SUPFAM" id="SSF52833">
    <property type="entry name" value="Thioredoxin-like"/>
    <property type="match status" value="1"/>
</dbReference>
<dbReference type="PANTHER" id="PTHR42852">
    <property type="entry name" value="THIOL:DISULFIDE INTERCHANGE PROTEIN DSBE"/>
    <property type="match status" value="1"/>
</dbReference>
<dbReference type="RefSeq" id="WP_064308287.1">
    <property type="nucleotide sequence ID" value="NZ_LWCR01000023.1"/>
</dbReference>
<organism evidence="3 4">
    <name type="scientific">Pseudomonas oryzihabitans</name>
    <dbReference type="NCBI Taxonomy" id="47885"/>
    <lineage>
        <taxon>Bacteria</taxon>
        <taxon>Pseudomonadati</taxon>
        <taxon>Pseudomonadota</taxon>
        <taxon>Gammaproteobacteria</taxon>
        <taxon>Pseudomonadales</taxon>
        <taxon>Pseudomonadaceae</taxon>
        <taxon>Pseudomonas</taxon>
    </lineage>
</organism>
<evidence type="ECO:0000313" key="4">
    <source>
        <dbReference type="Proteomes" id="UP000078356"/>
    </source>
</evidence>
<proteinExistence type="predicted"/>
<sequence length="196" mass="21802">MKTHFFTQPDIRSALKLLFRKKMAGTHARQFPSFLLLILIPLCFIATGALAETSRPTPDQVPLTTLDGQTTTLRHYQGKITVVNLWATWCAPCRKEMKVFEEAKRAYPQVAILLVNQGETAAQARDFLSAQNLIFPDVLLDRDMAMMTAVDSIGLPTTTFYDKRGTLLETHLGEISAADLKNKLEAHLQAGDQGAK</sequence>
<dbReference type="PROSITE" id="PS00194">
    <property type="entry name" value="THIOREDOXIN_1"/>
    <property type="match status" value="1"/>
</dbReference>
<dbReference type="GO" id="GO:0016209">
    <property type="term" value="F:antioxidant activity"/>
    <property type="evidence" value="ECO:0007669"/>
    <property type="project" value="InterPro"/>
</dbReference>
<dbReference type="OrthoDB" id="9799347at2"/>
<evidence type="ECO:0000259" key="2">
    <source>
        <dbReference type="PROSITE" id="PS51352"/>
    </source>
</evidence>
<accession>A0A178LCS3</accession>
<feature type="domain" description="Thioredoxin" evidence="2">
    <location>
        <begin position="51"/>
        <end position="189"/>
    </location>
</feature>
<dbReference type="Proteomes" id="UP000078356">
    <property type="component" value="Unassembled WGS sequence"/>
</dbReference>
<evidence type="ECO:0000313" key="3">
    <source>
        <dbReference type="EMBL" id="OAN28220.1"/>
    </source>
</evidence>
<dbReference type="InterPro" id="IPR000866">
    <property type="entry name" value="AhpC/TSA"/>
</dbReference>
<dbReference type="InterPro" id="IPR050553">
    <property type="entry name" value="Thioredoxin_ResA/DsbE_sf"/>
</dbReference>
<dbReference type="InterPro" id="IPR017937">
    <property type="entry name" value="Thioredoxin_CS"/>
</dbReference>
<dbReference type="Pfam" id="PF00578">
    <property type="entry name" value="AhpC-TSA"/>
    <property type="match status" value="1"/>
</dbReference>
<comment type="caution">
    <text evidence="3">The sequence shown here is derived from an EMBL/GenBank/DDBJ whole genome shotgun (WGS) entry which is preliminary data.</text>
</comment>
<protein>
    <recommendedName>
        <fullName evidence="2">Thioredoxin domain-containing protein</fullName>
    </recommendedName>
</protein>
<dbReference type="InterPro" id="IPR013766">
    <property type="entry name" value="Thioredoxin_domain"/>
</dbReference>
<dbReference type="GO" id="GO:0015036">
    <property type="term" value="F:disulfide oxidoreductase activity"/>
    <property type="evidence" value="ECO:0007669"/>
    <property type="project" value="UniProtKB-ARBA"/>
</dbReference>
<dbReference type="InterPro" id="IPR036249">
    <property type="entry name" value="Thioredoxin-like_sf"/>
</dbReference>
<dbReference type="PANTHER" id="PTHR42852:SF18">
    <property type="entry name" value="CHROMOSOME UNDETERMINED SCAFFOLD_47, WHOLE GENOME SHOTGUN SEQUENCE"/>
    <property type="match status" value="1"/>
</dbReference>
<dbReference type="Gene3D" id="3.40.30.10">
    <property type="entry name" value="Glutaredoxin"/>
    <property type="match status" value="1"/>
</dbReference>
<dbReference type="AlphaFoldDB" id="A0A178LCS3"/>
<name>A0A178LCS3_9PSED</name>